<feature type="compositionally biased region" description="Polar residues" evidence="1">
    <location>
        <begin position="198"/>
        <end position="208"/>
    </location>
</feature>
<dbReference type="Proteomes" id="UP000070544">
    <property type="component" value="Unassembled WGS sequence"/>
</dbReference>
<keyword evidence="3" id="KW-1185">Reference proteome</keyword>
<dbReference type="STRING" id="1344416.A0A139AAP1"/>
<dbReference type="EMBL" id="KQ965773">
    <property type="protein sequence ID" value="KXS13891.1"/>
    <property type="molecule type" value="Genomic_DNA"/>
</dbReference>
<evidence type="ECO:0008006" key="4">
    <source>
        <dbReference type="Google" id="ProtNLM"/>
    </source>
</evidence>
<organism evidence="2 3">
    <name type="scientific">Gonapodya prolifera (strain JEL478)</name>
    <name type="common">Monoblepharis prolifera</name>
    <dbReference type="NCBI Taxonomy" id="1344416"/>
    <lineage>
        <taxon>Eukaryota</taxon>
        <taxon>Fungi</taxon>
        <taxon>Fungi incertae sedis</taxon>
        <taxon>Chytridiomycota</taxon>
        <taxon>Chytridiomycota incertae sedis</taxon>
        <taxon>Monoblepharidomycetes</taxon>
        <taxon>Monoblepharidales</taxon>
        <taxon>Gonapodyaceae</taxon>
        <taxon>Gonapodya</taxon>
    </lineage>
</organism>
<reference evidence="2 3" key="1">
    <citation type="journal article" date="2015" name="Genome Biol. Evol.">
        <title>Phylogenomic analyses indicate that early fungi evolved digesting cell walls of algal ancestors of land plants.</title>
        <authorList>
            <person name="Chang Y."/>
            <person name="Wang S."/>
            <person name="Sekimoto S."/>
            <person name="Aerts A.L."/>
            <person name="Choi C."/>
            <person name="Clum A."/>
            <person name="LaButti K.M."/>
            <person name="Lindquist E.A."/>
            <person name="Yee Ngan C."/>
            <person name="Ohm R.A."/>
            <person name="Salamov A.A."/>
            <person name="Grigoriev I.V."/>
            <person name="Spatafora J.W."/>
            <person name="Berbee M.L."/>
        </authorList>
    </citation>
    <scope>NUCLEOTIDE SEQUENCE [LARGE SCALE GENOMIC DNA]</scope>
    <source>
        <strain evidence="2 3">JEL478</strain>
    </source>
</reference>
<proteinExistence type="predicted"/>
<dbReference type="AlphaFoldDB" id="A0A139AAP1"/>
<dbReference type="GO" id="GO:0003676">
    <property type="term" value="F:nucleic acid binding"/>
    <property type="evidence" value="ECO:0007669"/>
    <property type="project" value="InterPro"/>
</dbReference>
<accession>A0A139AAP1</accession>
<dbReference type="OrthoDB" id="407198at2759"/>
<name>A0A139AAP1_GONPJ</name>
<gene>
    <name evidence="2" type="ORF">M427DRAFT_156326</name>
</gene>
<feature type="region of interest" description="Disordered" evidence="1">
    <location>
        <begin position="76"/>
        <end position="112"/>
    </location>
</feature>
<feature type="compositionally biased region" description="Low complexity" evidence="1">
    <location>
        <begin position="77"/>
        <end position="92"/>
    </location>
</feature>
<dbReference type="InterPro" id="IPR036397">
    <property type="entry name" value="RNaseH_sf"/>
</dbReference>
<sequence>MNNRKRTRKTNKIGYKNARSITADRTMLLRPEEAWEDPLVKRSVASSSLVAPILPTRPSTSQGQGGRAHQIDAIEFTPSGSTGTSSRTAPSSIPSNPHTSFYKPRGTGRVFPSKFEPNPSIAKPMQLFTGRLQFGDFIRFTLRGDHRTCLIFTDGACLGNGGPNPQAGWAFVHGPRAGEPNRVPHCEGSAGAKRSLWGRTSGSDKQPS</sequence>
<dbReference type="Gene3D" id="3.30.420.10">
    <property type="entry name" value="Ribonuclease H-like superfamily/Ribonuclease H"/>
    <property type="match status" value="1"/>
</dbReference>
<protein>
    <recommendedName>
        <fullName evidence="4">RNase H type-1 domain-containing protein</fullName>
    </recommendedName>
</protein>
<evidence type="ECO:0000313" key="2">
    <source>
        <dbReference type="EMBL" id="KXS13891.1"/>
    </source>
</evidence>
<feature type="region of interest" description="Disordered" evidence="1">
    <location>
        <begin position="180"/>
        <end position="208"/>
    </location>
</feature>
<evidence type="ECO:0000313" key="3">
    <source>
        <dbReference type="Proteomes" id="UP000070544"/>
    </source>
</evidence>
<evidence type="ECO:0000256" key="1">
    <source>
        <dbReference type="SAM" id="MobiDB-lite"/>
    </source>
</evidence>